<reference evidence="11" key="1">
    <citation type="submission" date="2020-03" db="EMBL/GenBank/DDBJ databases">
        <title>Castanea mollissima Vanexum genome sequencing.</title>
        <authorList>
            <person name="Staton M."/>
        </authorList>
    </citation>
    <scope>NUCLEOTIDE SEQUENCE</scope>
    <source>
        <tissue evidence="11">Leaf</tissue>
    </source>
</reference>
<gene>
    <name evidence="11" type="ORF">CMV_015343</name>
</gene>
<dbReference type="FunFam" id="1.20.1280.290:FF:000002">
    <property type="entry name" value="Bidirectional sugar transporter SWEET"/>
    <property type="match status" value="1"/>
</dbReference>
<evidence type="ECO:0000256" key="2">
    <source>
        <dbReference type="ARBA" id="ARBA00007809"/>
    </source>
</evidence>
<evidence type="ECO:0000313" key="11">
    <source>
        <dbReference type="EMBL" id="KAF3959883.1"/>
    </source>
</evidence>
<dbReference type="FunFam" id="1.20.1280.290:FF:000001">
    <property type="entry name" value="Bidirectional sugar transporter SWEET"/>
    <property type="match status" value="1"/>
</dbReference>
<dbReference type="GO" id="GO:0005886">
    <property type="term" value="C:plasma membrane"/>
    <property type="evidence" value="ECO:0007669"/>
    <property type="project" value="UniProtKB-SubCell"/>
</dbReference>
<comment type="subcellular location">
    <subcellularLocation>
        <location evidence="9">Cell membrane</location>
        <topology evidence="9">Multi-pass membrane protein</topology>
    </subcellularLocation>
    <subcellularLocation>
        <location evidence="1">Endomembrane system</location>
        <topology evidence="1">Multi-pass membrane protein</topology>
    </subcellularLocation>
</comment>
<keyword evidence="3 9" id="KW-0813">Transport</keyword>
<evidence type="ECO:0000256" key="3">
    <source>
        <dbReference type="ARBA" id="ARBA00022448"/>
    </source>
</evidence>
<dbReference type="Pfam" id="PF03083">
    <property type="entry name" value="MtN3_slv"/>
    <property type="match status" value="2"/>
</dbReference>
<feature type="transmembrane region" description="Helical" evidence="9">
    <location>
        <begin position="46"/>
        <end position="66"/>
    </location>
</feature>
<feature type="transmembrane region" description="Helical" evidence="9">
    <location>
        <begin position="72"/>
        <end position="94"/>
    </location>
</feature>
<dbReference type="PANTHER" id="PTHR10791">
    <property type="entry name" value="RAG1-ACTIVATING PROTEIN 1"/>
    <property type="match status" value="1"/>
</dbReference>
<protein>
    <recommendedName>
        <fullName evidence="9">Bidirectional sugar transporter SWEET</fullName>
    </recommendedName>
</protein>
<feature type="transmembrane region" description="Helical" evidence="9">
    <location>
        <begin position="168"/>
        <end position="189"/>
    </location>
</feature>
<dbReference type="EMBL" id="JRKL02002226">
    <property type="protein sequence ID" value="KAF3959883.1"/>
    <property type="molecule type" value="Genomic_DNA"/>
</dbReference>
<keyword evidence="5 9" id="KW-0812">Transmembrane</keyword>
<feature type="transmembrane region" description="Helical" evidence="9">
    <location>
        <begin position="12"/>
        <end position="34"/>
    </location>
</feature>
<keyword evidence="6" id="KW-0677">Repeat</keyword>
<feature type="transmembrane region" description="Helical" evidence="9">
    <location>
        <begin position="195"/>
        <end position="216"/>
    </location>
</feature>
<proteinExistence type="inferred from homology"/>
<dbReference type="GO" id="GO:0051260">
    <property type="term" value="P:protein homooligomerization"/>
    <property type="evidence" value="ECO:0007669"/>
    <property type="project" value="UniProtKB-ARBA"/>
</dbReference>
<keyword evidence="8 9" id="KW-0472">Membrane</keyword>
<comment type="function">
    <text evidence="9">Mediates both low-affinity uptake and efflux of sugar across the membrane.</text>
</comment>
<keyword evidence="4 9" id="KW-0762">Sugar transport</keyword>
<dbReference type="OrthoDB" id="409725at2759"/>
<feature type="transmembrane region" description="Helical" evidence="9">
    <location>
        <begin position="135"/>
        <end position="156"/>
    </location>
</feature>
<evidence type="ECO:0000256" key="7">
    <source>
        <dbReference type="ARBA" id="ARBA00022989"/>
    </source>
</evidence>
<dbReference type="InterPro" id="IPR004316">
    <property type="entry name" value="SWEET_rpt"/>
</dbReference>
<dbReference type="Proteomes" id="UP000737018">
    <property type="component" value="Unassembled WGS sequence"/>
</dbReference>
<evidence type="ECO:0000256" key="6">
    <source>
        <dbReference type="ARBA" id="ARBA00022737"/>
    </source>
</evidence>
<feature type="region of interest" description="Disordered" evidence="10">
    <location>
        <begin position="223"/>
        <end position="242"/>
    </location>
</feature>
<organism evidence="11 12">
    <name type="scientific">Castanea mollissima</name>
    <name type="common">Chinese chestnut</name>
    <dbReference type="NCBI Taxonomy" id="60419"/>
    <lineage>
        <taxon>Eukaryota</taxon>
        <taxon>Viridiplantae</taxon>
        <taxon>Streptophyta</taxon>
        <taxon>Embryophyta</taxon>
        <taxon>Tracheophyta</taxon>
        <taxon>Spermatophyta</taxon>
        <taxon>Magnoliopsida</taxon>
        <taxon>eudicotyledons</taxon>
        <taxon>Gunneridae</taxon>
        <taxon>Pentapetalae</taxon>
        <taxon>rosids</taxon>
        <taxon>fabids</taxon>
        <taxon>Fagales</taxon>
        <taxon>Fagaceae</taxon>
        <taxon>Castanea</taxon>
    </lineage>
</organism>
<evidence type="ECO:0000256" key="1">
    <source>
        <dbReference type="ARBA" id="ARBA00004127"/>
    </source>
</evidence>
<feature type="compositionally biased region" description="Polar residues" evidence="10">
    <location>
        <begin position="230"/>
        <end position="242"/>
    </location>
</feature>
<accession>A0A8J4QVK7</accession>
<dbReference type="GO" id="GO:0051119">
    <property type="term" value="F:sugar transmembrane transporter activity"/>
    <property type="evidence" value="ECO:0007669"/>
    <property type="project" value="InterPro"/>
</dbReference>
<comment type="similarity">
    <text evidence="2 9">Belongs to the SWEET sugar transporter family.</text>
</comment>
<keyword evidence="12" id="KW-1185">Reference proteome</keyword>
<evidence type="ECO:0000256" key="10">
    <source>
        <dbReference type="SAM" id="MobiDB-lite"/>
    </source>
</evidence>
<evidence type="ECO:0000256" key="9">
    <source>
        <dbReference type="RuleBase" id="RU910715"/>
    </source>
</evidence>
<evidence type="ECO:0000256" key="8">
    <source>
        <dbReference type="ARBA" id="ARBA00023136"/>
    </source>
</evidence>
<evidence type="ECO:0000256" key="4">
    <source>
        <dbReference type="ARBA" id="ARBA00022597"/>
    </source>
</evidence>
<dbReference type="PANTHER" id="PTHR10791:SF236">
    <property type="entry name" value="BIDIRECTIONAL SUGAR TRANSPORTER SWEET8"/>
    <property type="match status" value="1"/>
</dbReference>
<evidence type="ECO:0000313" key="12">
    <source>
        <dbReference type="Proteomes" id="UP000737018"/>
    </source>
</evidence>
<dbReference type="GO" id="GO:0012505">
    <property type="term" value="C:endomembrane system"/>
    <property type="evidence" value="ECO:0007669"/>
    <property type="project" value="UniProtKB-SubCell"/>
</dbReference>
<name>A0A8J4QVK7_9ROSI</name>
<comment type="caution">
    <text evidence="11">The sequence shown here is derived from an EMBL/GenBank/DDBJ whole genome shotgun (WGS) entry which is preliminary data.</text>
</comment>
<dbReference type="Gene3D" id="1.20.1280.290">
    <property type="match status" value="2"/>
</dbReference>
<feature type="transmembrane region" description="Helical" evidence="9">
    <location>
        <begin position="106"/>
        <end position="129"/>
    </location>
</feature>
<dbReference type="InterPro" id="IPR047664">
    <property type="entry name" value="SWEET"/>
</dbReference>
<evidence type="ECO:0000256" key="5">
    <source>
        <dbReference type="ARBA" id="ARBA00022692"/>
    </source>
</evidence>
<sequence>MVMSAESIRNVIGIIGNVISFGLFLSPVPTFYRIIKNKAVEDFSPIPYIATVLNCIFWVFYGMPFVHPDSLLVVTINSVGLGLELIYLAIFYTYAAKQNNGRKKVLLGLSVEVIFAAIIIIITMTTLHTYKKRSLLVGVICDIFNTLMYVSPLTVMKQVITTKSVEYMPFYLSLTNFLNGSIWTAYALIKFDIYVLVSNGIGAVSGAAQLILYAIYYRTTPKRNDDAPQKPTQIQLSGASVA</sequence>
<keyword evidence="7 9" id="KW-1133">Transmembrane helix</keyword>
<dbReference type="AlphaFoldDB" id="A0A8J4QVK7"/>